<evidence type="ECO:0000313" key="4">
    <source>
        <dbReference type="EMBL" id="CAB5018170.1"/>
    </source>
</evidence>
<reference evidence="2" key="1">
    <citation type="submission" date="2020-05" db="EMBL/GenBank/DDBJ databases">
        <authorList>
            <person name="Chiriac C."/>
            <person name="Salcher M."/>
            <person name="Ghai R."/>
            <person name="Kavagutti S V."/>
        </authorList>
    </citation>
    <scope>NUCLEOTIDE SEQUENCE</scope>
</reference>
<dbReference type="Pfam" id="PF09913">
    <property type="entry name" value="DUF2142"/>
    <property type="match status" value="1"/>
</dbReference>
<feature type="transmembrane region" description="Helical" evidence="1">
    <location>
        <begin position="124"/>
        <end position="145"/>
    </location>
</feature>
<dbReference type="EMBL" id="CAFBPS010000003">
    <property type="protein sequence ID" value="CAB5018170.1"/>
    <property type="molecule type" value="Genomic_DNA"/>
</dbReference>
<feature type="transmembrane region" description="Helical" evidence="1">
    <location>
        <begin position="320"/>
        <end position="338"/>
    </location>
</feature>
<feature type="transmembrane region" description="Helical" evidence="1">
    <location>
        <begin position="12"/>
        <end position="32"/>
    </location>
</feature>
<feature type="transmembrane region" description="Helical" evidence="1">
    <location>
        <begin position="401"/>
        <end position="418"/>
    </location>
</feature>
<proteinExistence type="predicted"/>
<dbReference type="EMBL" id="CAEZYH010000003">
    <property type="protein sequence ID" value="CAB4707307.1"/>
    <property type="molecule type" value="Genomic_DNA"/>
</dbReference>
<keyword evidence="1" id="KW-1133">Transmembrane helix</keyword>
<feature type="transmembrane region" description="Helical" evidence="1">
    <location>
        <begin position="345"/>
        <end position="366"/>
    </location>
</feature>
<organism evidence="2">
    <name type="scientific">freshwater metagenome</name>
    <dbReference type="NCBI Taxonomy" id="449393"/>
    <lineage>
        <taxon>unclassified sequences</taxon>
        <taxon>metagenomes</taxon>
        <taxon>ecological metagenomes</taxon>
    </lineage>
</organism>
<accession>A0A6J6Q845</accession>
<evidence type="ECO:0000313" key="2">
    <source>
        <dbReference type="EMBL" id="CAB4707307.1"/>
    </source>
</evidence>
<gene>
    <name evidence="2" type="ORF">UFOPK2658_00175</name>
    <name evidence="3" type="ORF">UFOPK3494_00137</name>
    <name evidence="4" type="ORF">UFOPK4134_00111</name>
</gene>
<dbReference type="EMBL" id="CAFBMF010000004">
    <property type="protein sequence ID" value="CAB4888487.1"/>
    <property type="molecule type" value="Genomic_DNA"/>
</dbReference>
<sequence>MKTMILEKHPTLKIWLRFLLVVLPLPVIWALANPMFASPDEPAHMVRAQGIVHGDSKEPYETDGIPGGQVMCMAFYWDTTADCMDLTWGSKGLVQGSPTDTYPPLFHAIAGIPSLFFNGLKGVYMMRLWMALVCSSIFALAATLLWRRRQHIWSIGGLVAAMTPMVVFTSATVNPSGITSALATLIWAGGLNITKPTDTTNARLSRWAFVTSVILFPLLRRDALAWEFVVLAILATTMSRKRFVELKKDRVMLGALIAVSVNMAFVWFTWSGTATDSFVSNSASHGGGSWAAGLGSLYTKILEMTGWFGWLDSPMTSESYVLLLCLLFGVIFIAATGGEKSLSRTLVITFSALILAPVIIGTVRYPYVQGRYLLPLWVGCGMIAGQALAESELPKLFLRRLFKLFIGLMAVVQFFAFAQNLRRYAVGRTGSWKFFQQSNWHPPMMSNLVALLLMAAALSISLFSVRSICQTESSPQYSVS</sequence>
<evidence type="ECO:0000256" key="1">
    <source>
        <dbReference type="SAM" id="Phobius"/>
    </source>
</evidence>
<feature type="transmembrane region" description="Helical" evidence="1">
    <location>
        <begin position="444"/>
        <end position="465"/>
    </location>
</feature>
<feature type="transmembrane region" description="Helical" evidence="1">
    <location>
        <begin position="372"/>
        <end position="389"/>
    </location>
</feature>
<feature type="transmembrane region" description="Helical" evidence="1">
    <location>
        <begin position="152"/>
        <end position="173"/>
    </location>
</feature>
<name>A0A6J6Q845_9ZZZZ</name>
<protein>
    <submittedName>
        <fullName evidence="2">Unannotated protein</fullName>
    </submittedName>
</protein>
<feature type="transmembrane region" description="Helical" evidence="1">
    <location>
        <begin position="223"/>
        <end position="239"/>
    </location>
</feature>
<feature type="transmembrane region" description="Helical" evidence="1">
    <location>
        <begin position="251"/>
        <end position="270"/>
    </location>
</feature>
<keyword evidence="1" id="KW-0812">Transmembrane</keyword>
<dbReference type="AlphaFoldDB" id="A0A6J6Q845"/>
<dbReference type="InterPro" id="IPR018674">
    <property type="entry name" value="DUF2142_membrane"/>
</dbReference>
<keyword evidence="1" id="KW-0472">Membrane</keyword>
<evidence type="ECO:0000313" key="3">
    <source>
        <dbReference type="EMBL" id="CAB4888487.1"/>
    </source>
</evidence>